<dbReference type="NCBIfam" id="TIGR03652">
    <property type="entry name" value="FeS_repair_RIC"/>
    <property type="match status" value="1"/>
</dbReference>
<dbReference type="RefSeq" id="WP_014705305.1">
    <property type="nucleotide sequence ID" value="NC_017857.3"/>
</dbReference>
<evidence type="ECO:0000256" key="4">
    <source>
        <dbReference type="ARBA" id="ARBA00023004"/>
    </source>
</evidence>
<protein>
    <submittedName>
        <fullName evidence="5">Nitric oxide-dependent regulator DnrN or NorA</fullName>
    </submittedName>
</protein>
<dbReference type="Pfam" id="PF01814">
    <property type="entry name" value="Hemerythrin"/>
    <property type="match status" value="1"/>
</dbReference>
<keyword evidence="6" id="KW-1185">Reference proteome</keyword>
<keyword evidence="3" id="KW-0479">Metal-binding</keyword>
<evidence type="ECO:0000313" key="6">
    <source>
        <dbReference type="Proteomes" id="UP000009144"/>
    </source>
</evidence>
<dbReference type="OrthoDB" id="9797132at2"/>
<dbReference type="CDD" id="cd12108">
    <property type="entry name" value="Hr-like"/>
    <property type="match status" value="1"/>
</dbReference>
<evidence type="ECO:0000313" key="5">
    <source>
        <dbReference type="EMBL" id="AFI82929.1"/>
    </source>
</evidence>
<dbReference type="PANTHER" id="PTHR36438:SF1">
    <property type="entry name" value="IRON-SULFUR CLUSTER REPAIR PROTEIN YTFE"/>
    <property type="match status" value="1"/>
</dbReference>
<dbReference type="STRING" id="754476.Q7A_68"/>
<dbReference type="eggNOG" id="COG2846">
    <property type="taxonomic scope" value="Bacteria"/>
</dbReference>
<dbReference type="PANTHER" id="PTHR36438">
    <property type="entry name" value="IRON-SULFUR CLUSTER REPAIR PROTEIN YTFE"/>
    <property type="match status" value="1"/>
</dbReference>
<name>I1XEW0_METNJ</name>
<reference evidence="5 6" key="2">
    <citation type="journal article" date="2013" name="Int. J. Syst. Evol. Microbiol.">
        <title>Methylophaga nitratireducenticrescens sp. nov. and Methylophaga frappieri sp. nov., isolated from the biofilm of the methanol-fed denitrification system treating the seawater at the Montreal Biodome.</title>
        <authorList>
            <person name="Villeneuve C."/>
            <person name="Martineau C."/>
            <person name="Mauffrey F."/>
            <person name="Villemur R."/>
        </authorList>
    </citation>
    <scope>NUCLEOTIDE SEQUENCE [LARGE SCALE GENOMIC DNA]</scope>
    <source>
        <strain evidence="5 6">JAM1</strain>
    </source>
</reference>
<dbReference type="Pfam" id="PF04405">
    <property type="entry name" value="ScdA_N"/>
    <property type="match status" value="1"/>
</dbReference>
<comment type="subcellular location">
    <subcellularLocation>
        <location evidence="1">Cytoplasm</location>
    </subcellularLocation>
</comment>
<proteinExistence type="predicted"/>
<dbReference type="EMBL" id="CP003390">
    <property type="protein sequence ID" value="AFI82929.1"/>
    <property type="molecule type" value="Genomic_DNA"/>
</dbReference>
<dbReference type="Proteomes" id="UP000009144">
    <property type="component" value="Chromosome"/>
</dbReference>
<evidence type="ECO:0000256" key="2">
    <source>
        <dbReference type="ARBA" id="ARBA00022490"/>
    </source>
</evidence>
<dbReference type="InterPro" id="IPR019903">
    <property type="entry name" value="RIC_family"/>
</dbReference>
<reference evidence="5 6" key="1">
    <citation type="journal article" date="2012" name="J. Bacteriol.">
        <title>Complete genome sequences of Methylophaga sp. strain JAM1 and Methylophaga sp. strain JAM7.</title>
        <authorList>
            <person name="Villeneuve C."/>
            <person name="Martineau C."/>
            <person name="Mauffrey F."/>
            <person name="Villemur R."/>
        </authorList>
    </citation>
    <scope>NUCLEOTIDE SEQUENCE [LARGE SCALE GENOMIC DNA]</scope>
    <source>
        <strain evidence="5 6">JAM1</strain>
    </source>
</reference>
<accession>I1XEW0</accession>
<organism evidence="5 6">
    <name type="scientific">Methylophaga nitratireducenticrescens</name>
    <dbReference type="NCBI Taxonomy" id="754476"/>
    <lineage>
        <taxon>Bacteria</taxon>
        <taxon>Pseudomonadati</taxon>
        <taxon>Pseudomonadota</taxon>
        <taxon>Gammaproteobacteria</taxon>
        <taxon>Thiotrichales</taxon>
        <taxon>Piscirickettsiaceae</taxon>
        <taxon>Methylophaga</taxon>
    </lineage>
</organism>
<dbReference type="AlphaFoldDB" id="I1XEW0"/>
<dbReference type="InterPro" id="IPR012312">
    <property type="entry name" value="Hemerythrin-like"/>
</dbReference>
<dbReference type="GO" id="GO:0005737">
    <property type="term" value="C:cytoplasm"/>
    <property type="evidence" value="ECO:0007669"/>
    <property type="project" value="UniProtKB-SubCell"/>
</dbReference>
<dbReference type="KEGG" id="mej:Q7A_68"/>
<keyword evidence="4" id="KW-0408">Iron</keyword>
<dbReference type="GO" id="GO:0046872">
    <property type="term" value="F:metal ion binding"/>
    <property type="evidence" value="ECO:0007669"/>
    <property type="project" value="UniProtKB-KW"/>
</dbReference>
<evidence type="ECO:0000256" key="1">
    <source>
        <dbReference type="ARBA" id="ARBA00004496"/>
    </source>
</evidence>
<gene>
    <name evidence="5" type="ordered locus">Q7A_68</name>
</gene>
<evidence type="ECO:0000256" key="3">
    <source>
        <dbReference type="ARBA" id="ARBA00022723"/>
    </source>
</evidence>
<dbReference type="Gene3D" id="1.20.120.520">
    <property type="entry name" value="nmb1532 protein domain like"/>
    <property type="match status" value="1"/>
</dbReference>
<sequence length="224" mass="25438">MTTSTQSLLQTSLGEIATQLAGATRVFRQYKLDFCCGGGISLEEALQRKQLDAEPVLKQLEALKDESPEQDWTTRPIPELVNYIYNHFHLVHREQLPELRRMARRVETVHGDKSDCPLGLADQLEILENELESHMQKEESILFPMLQQGAGAHAGGPIQVMMHEHNDHGEALQRLVELTNDMTPPADACNTWRALYLGLDQLRNDLMEHIHLENNVLFRRALAA</sequence>
<dbReference type="PATRIC" id="fig|754476.3.peg.67"/>
<dbReference type="NCBIfam" id="NF008221">
    <property type="entry name" value="PRK10992.1"/>
    <property type="match status" value="1"/>
</dbReference>
<dbReference type="HOGENOM" id="CLU_076075_2_0_6"/>
<keyword evidence="2" id="KW-0963">Cytoplasm</keyword>